<gene>
    <name evidence="2" type="ORF">CSUI_000821</name>
</gene>
<accession>A0A2C6LEP4</accession>
<keyword evidence="3" id="KW-1185">Reference proteome</keyword>
<feature type="region of interest" description="Disordered" evidence="1">
    <location>
        <begin position="1"/>
        <end position="35"/>
    </location>
</feature>
<sequence>MFNEESEGQENEVSTSLSPSDQKDTQPGSSSSVVSTIIALDDHHAALTKEKALEFSSSSALLSSRETASQRKKWPESKNRNFKPSSSSSLACKGTDGNKKVDSSSSSCPYDVSGENPSDRLPLSTGLHETTHLSVSRHSKDTISKEGSDLKPYSVDVERSSSVLEDATESYHSLSIQKDAIFS</sequence>
<feature type="compositionally biased region" description="Polar residues" evidence="1">
    <location>
        <begin position="11"/>
        <end position="35"/>
    </location>
</feature>
<dbReference type="RefSeq" id="XP_067927007.1">
    <property type="nucleotide sequence ID" value="XM_068061028.1"/>
</dbReference>
<evidence type="ECO:0000256" key="1">
    <source>
        <dbReference type="SAM" id="MobiDB-lite"/>
    </source>
</evidence>
<dbReference type="VEuPathDB" id="ToxoDB:CSUI_000821"/>
<feature type="compositionally biased region" description="Acidic residues" evidence="1">
    <location>
        <begin position="1"/>
        <end position="10"/>
    </location>
</feature>
<feature type="compositionally biased region" description="Low complexity" evidence="1">
    <location>
        <begin position="54"/>
        <end position="67"/>
    </location>
</feature>
<dbReference type="GeneID" id="94424239"/>
<dbReference type="AlphaFoldDB" id="A0A2C6LEP4"/>
<name>A0A2C6LEP4_9APIC</name>
<dbReference type="Proteomes" id="UP000221165">
    <property type="component" value="Unassembled WGS sequence"/>
</dbReference>
<reference evidence="2 3" key="1">
    <citation type="journal article" date="2017" name="Int. J. Parasitol.">
        <title>The genome of the protozoan parasite Cystoisospora suis and a reverse vaccinology approach to identify vaccine candidates.</title>
        <authorList>
            <person name="Palmieri N."/>
            <person name="Shrestha A."/>
            <person name="Ruttkowski B."/>
            <person name="Beck T."/>
            <person name="Vogl C."/>
            <person name="Tomley F."/>
            <person name="Blake D.P."/>
            <person name="Joachim A."/>
        </authorList>
    </citation>
    <scope>NUCLEOTIDE SEQUENCE [LARGE SCALE GENOMIC DNA]</scope>
    <source>
        <strain evidence="2 3">Wien I</strain>
    </source>
</reference>
<evidence type="ECO:0000313" key="3">
    <source>
        <dbReference type="Proteomes" id="UP000221165"/>
    </source>
</evidence>
<dbReference type="EMBL" id="MIGC01000309">
    <property type="protein sequence ID" value="PHJ25335.1"/>
    <property type="molecule type" value="Genomic_DNA"/>
</dbReference>
<feature type="region of interest" description="Disordered" evidence="1">
    <location>
        <begin position="52"/>
        <end position="155"/>
    </location>
</feature>
<evidence type="ECO:0000313" key="2">
    <source>
        <dbReference type="EMBL" id="PHJ25335.1"/>
    </source>
</evidence>
<proteinExistence type="predicted"/>
<protein>
    <submittedName>
        <fullName evidence="2">Uncharacterized protein</fullName>
    </submittedName>
</protein>
<feature type="compositionally biased region" description="Basic and acidic residues" evidence="1">
    <location>
        <begin position="138"/>
        <end position="149"/>
    </location>
</feature>
<organism evidence="2 3">
    <name type="scientific">Cystoisospora suis</name>
    <dbReference type="NCBI Taxonomy" id="483139"/>
    <lineage>
        <taxon>Eukaryota</taxon>
        <taxon>Sar</taxon>
        <taxon>Alveolata</taxon>
        <taxon>Apicomplexa</taxon>
        <taxon>Conoidasida</taxon>
        <taxon>Coccidia</taxon>
        <taxon>Eucoccidiorida</taxon>
        <taxon>Eimeriorina</taxon>
        <taxon>Sarcocystidae</taxon>
        <taxon>Cystoisospora</taxon>
    </lineage>
</organism>
<feature type="non-terminal residue" evidence="2">
    <location>
        <position position="183"/>
    </location>
</feature>
<comment type="caution">
    <text evidence="2">The sequence shown here is derived from an EMBL/GenBank/DDBJ whole genome shotgun (WGS) entry which is preliminary data.</text>
</comment>